<reference evidence="9 10" key="1">
    <citation type="submission" date="2020-08" db="EMBL/GenBank/DDBJ databases">
        <title>Genomic Encyclopedia of Type Strains, Phase III (KMG-III): the genomes of soil and plant-associated and newly described type strains.</title>
        <authorList>
            <person name="Whitman W."/>
        </authorList>
    </citation>
    <scope>NUCLEOTIDE SEQUENCE [LARGE SCALE GENOMIC DNA]</scope>
    <source>
        <strain evidence="9 10">CECT 8088</strain>
    </source>
</reference>
<dbReference type="Pfam" id="PF01594">
    <property type="entry name" value="AI-2E_transport"/>
    <property type="match status" value="1"/>
</dbReference>
<dbReference type="InterPro" id="IPR002549">
    <property type="entry name" value="AI-2E-like"/>
</dbReference>
<proteinExistence type="inferred from homology"/>
<protein>
    <submittedName>
        <fullName evidence="9">Putative PurR-regulated permease PerM</fullName>
    </submittedName>
</protein>
<feature type="transmembrane region" description="Helical" evidence="8">
    <location>
        <begin position="32"/>
        <end position="48"/>
    </location>
</feature>
<feature type="transmembrane region" description="Helical" evidence="8">
    <location>
        <begin position="60"/>
        <end position="82"/>
    </location>
</feature>
<evidence type="ECO:0000256" key="7">
    <source>
        <dbReference type="ARBA" id="ARBA00023136"/>
    </source>
</evidence>
<feature type="transmembrane region" description="Helical" evidence="8">
    <location>
        <begin position="7"/>
        <end position="26"/>
    </location>
</feature>
<feature type="transmembrane region" description="Helical" evidence="8">
    <location>
        <begin position="305"/>
        <end position="338"/>
    </location>
</feature>
<comment type="subcellular location">
    <subcellularLocation>
        <location evidence="1">Cell membrane</location>
        <topology evidence="1">Multi-pass membrane protein</topology>
    </subcellularLocation>
</comment>
<evidence type="ECO:0000313" key="10">
    <source>
        <dbReference type="Proteomes" id="UP000557688"/>
    </source>
</evidence>
<keyword evidence="4" id="KW-1003">Cell membrane</keyword>
<evidence type="ECO:0000256" key="2">
    <source>
        <dbReference type="ARBA" id="ARBA00009773"/>
    </source>
</evidence>
<keyword evidence="7 8" id="KW-0472">Membrane</keyword>
<keyword evidence="10" id="KW-1185">Reference proteome</keyword>
<comment type="caution">
    <text evidence="9">The sequence shown here is derived from an EMBL/GenBank/DDBJ whole genome shotgun (WGS) entry which is preliminary data.</text>
</comment>
<evidence type="ECO:0000256" key="3">
    <source>
        <dbReference type="ARBA" id="ARBA00022448"/>
    </source>
</evidence>
<feature type="transmembrane region" description="Helical" evidence="8">
    <location>
        <begin position="273"/>
        <end position="293"/>
    </location>
</feature>
<dbReference type="GO" id="GO:0005886">
    <property type="term" value="C:plasma membrane"/>
    <property type="evidence" value="ECO:0007669"/>
    <property type="project" value="UniProtKB-SubCell"/>
</dbReference>
<feature type="transmembrane region" description="Helical" evidence="8">
    <location>
        <begin position="238"/>
        <end position="266"/>
    </location>
</feature>
<organism evidence="9 10">
    <name type="scientific">Endobacter medicaginis</name>
    <dbReference type="NCBI Taxonomy" id="1181271"/>
    <lineage>
        <taxon>Bacteria</taxon>
        <taxon>Pseudomonadati</taxon>
        <taxon>Pseudomonadota</taxon>
        <taxon>Alphaproteobacteria</taxon>
        <taxon>Acetobacterales</taxon>
        <taxon>Acetobacteraceae</taxon>
        <taxon>Endobacter</taxon>
    </lineage>
</organism>
<keyword evidence="6 8" id="KW-1133">Transmembrane helix</keyword>
<sequence>MQADGQIGWLRLACIGGLLVGCFTILRPFVAPLIWATVLAVSCWPAFRRLRGLLRGRAGLAAWVFALAGMAVLLLPLVAAGLSAARHAPDLLAGIERVRHDGLPRLPEALTGLPVVGSRLAQFWAELSGEGAAVLSRYGSEIRVGVGWLAARAGSFTLTLVQFALAIILAALCLARAERAQAILGAIERRIGGSESGEMMALAARTIRAVSIGVVGAAFVEGVLSAVGLAIAGVPGSALLGVATFASGILQLGPGVVFLPVAAWVWWHDGWPWALFVLAWHLALVVPVAMFGGPGLMSNDTGLPMVLVLFGVLGGMLAFGFIGIFLGPTVLAVSYTLGLRWLGLGARA</sequence>
<evidence type="ECO:0000256" key="5">
    <source>
        <dbReference type="ARBA" id="ARBA00022692"/>
    </source>
</evidence>
<keyword evidence="3" id="KW-0813">Transport</keyword>
<feature type="transmembrane region" description="Helical" evidence="8">
    <location>
        <begin position="209"/>
        <end position="232"/>
    </location>
</feature>
<evidence type="ECO:0000256" key="6">
    <source>
        <dbReference type="ARBA" id="ARBA00022989"/>
    </source>
</evidence>
<feature type="transmembrane region" description="Helical" evidence="8">
    <location>
        <begin position="153"/>
        <end position="175"/>
    </location>
</feature>
<evidence type="ECO:0000313" key="9">
    <source>
        <dbReference type="EMBL" id="MBB3174383.1"/>
    </source>
</evidence>
<dbReference type="RefSeq" id="WP_183275248.1">
    <property type="nucleotide sequence ID" value="NZ_JACHXV010000007.1"/>
</dbReference>
<gene>
    <name evidence="9" type="ORF">FHR90_002224</name>
</gene>
<evidence type="ECO:0000256" key="1">
    <source>
        <dbReference type="ARBA" id="ARBA00004651"/>
    </source>
</evidence>
<keyword evidence="5 8" id="KW-0812">Transmembrane</keyword>
<evidence type="ECO:0000256" key="8">
    <source>
        <dbReference type="SAM" id="Phobius"/>
    </source>
</evidence>
<evidence type="ECO:0000256" key="4">
    <source>
        <dbReference type="ARBA" id="ARBA00022475"/>
    </source>
</evidence>
<dbReference type="AlphaFoldDB" id="A0A839V126"/>
<accession>A0A839V126</accession>
<dbReference type="Proteomes" id="UP000557688">
    <property type="component" value="Unassembled WGS sequence"/>
</dbReference>
<dbReference type="EMBL" id="JACHXV010000007">
    <property type="protein sequence ID" value="MBB3174383.1"/>
    <property type="molecule type" value="Genomic_DNA"/>
</dbReference>
<name>A0A839V126_9PROT</name>
<dbReference type="PANTHER" id="PTHR21716:SF67">
    <property type="entry name" value="TRANSPORT PROTEIN YDIK-RELATED"/>
    <property type="match status" value="1"/>
</dbReference>
<dbReference type="PANTHER" id="PTHR21716">
    <property type="entry name" value="TRANSMEMBRANE PROTEIN"/>
    <property type="match status" value="1"/>
</dbReference>
<comment type="similarity">
    <text evidence="2">Belongs to the autoinducer-2 exporter (AI-2E) (TC 2.A.86) family.</text>
</comment>